<dbReference type="PANTHER" id="PTHR46796">
    <property type="entry name" value="HTH-TYPE TRANSCRIPTIONAL ACTIVATOR RHAS-RELATED"/>
    <property type="match status" value="1"/>
</dbReference>
<dbReference type="Pfam" id="PF12833">
    <property type="entry name" value="HTH_18"/>
    <property type="match status" value="1"/>
</dbReference>
<evidence type="ECO:0000256" key="3">
    <source>
        <dbReference type="ARBA" id="ARBA00023163"/>
    </source>
</evidence>
<comment type="caution">
    <text evidence="5">The sequence shown here is derived from an EMBL/GenBank/DDBJ whole genome shotgun (WGS) entry which is preliminary data.</text>
</comment>
<dbReference type="InterPro" id="IPR018060">
    <property type="entry name" value="HTH_AraC"/>
</dbReference>
<dbReference type="SUPFAM" id="SSF46689">
    <property type="entry name" value="Homeodomain-like"/>
    <property type="match status" value="1"/>
</dbReference>
<dbReference type="Pfam" id="PF20240">
    <property type="entry name" value="DUF6597"/>
    <property type="match status" value="1"/>
</dbReference>
<sequence length="255" mass="29155">MSLTSYVPCAELQPFVKSFAITKVETEETYGVLPDTGIVIGFQYSGRLSYIENNTEVALSHSGITGLRDHVRIFRNDRHTNTILVFFNPGGAATFFRFPLHELFQQSVSLDHLMLRSELMVLEEQLCEAKTDAERITVMEHFLLNRKREATPDQMITAAISIINQHKGSIRIRDLATQLHTSHSPLEKKFRQLVGASPKKFASIVRMHHLIGQQKKQDSFTAAAYEAGFYDQAHFIKEFKQFTGETPKEFFSRDR</sequence>
<dbReference type="Gene3D" id="1.10.10.60">
    <property type="entry name" value="Homeodomain-like"/>
    <property type="match status" value="1"/>
</dbReference>
<protein>
    <submittedName>
        <fullName evidence="5">Helix-turn-helix transcriptional regulator</fullName>
    </submittedName>
</protein>
<evidence type="ECO:0000256" key="2">
    <source>
        <dbReference type="ARBA" id="ARBA00023125"/>
    </source>
</evidence>
<keyword evidence="2" id="KW-0238">DNA-binding</keyword>
<dbReference type="PANTHER" id="PTHR46796:SF13">
    <property type="entry name" value="HTH-TYPE TRANSCRIPTIONAL ACTIVATOR RHAS"/>
    <property type="match status" value="1"/>
</dbReference>
<evidence type="ECO:0000313" key="6">
    <source>
        <dbReference type="Proteomes" id="UP000753802"/>
    </source>
</evidence>
<dbReference type="Proteomes" id="UP000753802">
    <property type="component" value="Unassembled WGS sequence"/>
</dbReference>
<dbReference type="RefSeq" id="WP_161817796.1">
    <property type="nucleotide sequence ID" value="NZ_JAACJS010000011.1"/>
</dbReference>
<evidence type="ECO:0000259" key="4">
    <source>
        <dbReference type="PROSITE" id="PS01124"/>
    </source>
</evidence>
<reference evidence="5 6" key="1">
    <citation type="submission" date="2020-01" db="EMBL/GenBank/DDBJ databases">
        <title>Genome analysis.</title>
        <authorList>
            <person name="Wu S."/>
            <person name="Wang G."/>
        </authorList>
    </citation>
    <scope>NUCLEOTIDE SEQUENCE [LARGE SCALE GENOMIC DNA]</scope>
    <source>
        <strain evidence="5 6">SYL130</strain>
    </source>
</reference>
<feature type="domain" description="HTH araC/xylS-type" evidence="4">
    <location>
        <begin position="157"/>
        <end position="253"/>
    </location>
</feature>
<keyword evidence="6" id="KW-1185">Reference proteome</keyword>
<name>A0ABW9ZSR7_9BACT</name>
<dbReference type="InterPro" id="IPR046532">
    <property type="entry name" value="DUF6597"/>
</dbReference>
<dbReference type="PROSITE" id="PS01124">
    <property type="entry name" value="HTH_ARAC_FAMILY_2"/>
    <property type="match status" value="1"/>
</dbReference>
<evidence type="ECO:0000256" key="1">
    <source>
        <dbReference type="ARBA" id="ARBA00023015"/>
    </source>
</evidence>
<evidence type="ECO:0000313" key="5">
    <source>
        <dbReference type="EMBL" id="NCI49477.1"/>
    </source>
</evidence>
<gene>
    <name evidence="5" type="ORF">GWC95_06050</name>
</gene>
<proteinExistence type="predicted"/>
<organism evidence="5 6">
    <name type="scientific">Sediminibacterium roseum</name>
    <dbReference type="NCBI Taxonomy" id="1978412"/>
    <lineage>
        <taxon>Bacteria</taxon>
        <taxon>Pseudomonadati</taxon>
        <taxon>Bacteroidota</taxon>
        <taxon>Chitinophagia</taxon>
        <taxon>Chitinophagales</taxon>
        <taxon>Chitinophagaceae</taxon>
        <taxon>Sediminibacterium</taxon>
    </lineage>
</organism>
<keyword evidence="1" id="KW-0805">Transcription regulation</keyword>
<dbReference type="InterPro" id="IPR009057">
    <property type="entry name" value="Homeodomain-like_sf"/>
</dbReference>
<dbReference type="EMBL" id="JAACJS010000011">
    <property type="protein sequence ID" value="NCI49477.1"/>
    <property type="molecule type" value="Genomic_DNA"/>
</dbReference>
<keyword evidence="3" id="KW-0804">Transcription</keyword>
<dbReference type="SMART" id="SM00342">
    <property type="entry name" value="HTH_ARAC"/>
    <property type="match status" value="1"/>
</dbReference>
<accession>A0ABW9ZSR7</accession>
<dbReference type="InterPro" id="IPR050204">
    <property type="entry name" value="AraC_XylS_family_regulators"/>
</dbReference>